<name>A0A6C1TUV0_9CORY</name>
<organism evidence="10 11">
    <name type="scientific">Corynebacterium sanguinis</name>
    <dbReference type="NCBI Taxonomy" id="2594913"/>
    <lineage>
        <taxon>Bacteria</taxon>
        <taxon>Bacillati</taxon>
        <taxon>Actinomycetota</taxon>
        <taxon>Actinomycetes</taxon>
        <taxon>Mycobacteriales</taxon>
        <taxon>Corynebacteriaceae</taxon>
        <taxon>Corynebacterium</taxon>
    </lineage>
</organism>
<dbReference type="AlphaFoldDB" id="A0A6C1TUV0"/>
<feature type="domain" description="MmeI-like target recognition" evidence="7">
    <location>
        <begin position="663"/>
        <end position="867"/>
    </location>
</feature>
<dbReference type="EMBL" id="RXIR01000035">
    <property type="protein sequence ID" value="TVS26150.1"/>
    <property type="molecule type" value="Genomic_DNA"/>
</dbReference>
<gene>
    <name evidence="10" type="ORF">EKI59_11185</name>
</gene>
<reference evidence="10 11" key="1">
    <citation type="submission" date="2018-12" db="EMBL/GenBank/DDBJ databases">
        <title>Corynebacterium sanguinis sp. nov., a clinically-associated and environmental corynebacterium.</title>
        <authorList>
            <person name="Gonzales-Siles L."/>
            <person name="Jaen-Luchoro D."/>
            <person name="Cardew S."/>
            <person name="Inganas E."/>
            <person name="Ohlen M."/>
            <person name="Jensie-Markopolous S."/>
            <person name="Pinyeiro-Iglesias B."/>
            <person name="Molin K."/>
            <person name="Skovbjerg S."/>
            <person name="Svensson-Stadler L."/>
            <person name="Funke G."/>
            <person name="Moore E.R.B."/>
        </authorList>
    </citation>
    <scope>NUCLEOTIDE SEQUENCE [LARGE SCALE GENOMIC DNA]</scope>
    <source>
        <strain evidence="10 11">58734</strain>
    </source>
</reference>
<evidence type="ECO:0000313" key="11">
    <source>
        <dbReference type="Proteomes" id="UP000336646"/>
    </source>
</evidence>
<dbReference type="SUPFAM" id="SSF53335">
    <property type="entry name" value="S-adenosyl-L-methionine-dependent methyltransferases"/>
    <property type="match status" value="1"/>
</dbReference>
<feature type="domain" description="MmeI-like C-terminal" evidence="8">
    <location>
        <begin position="869"/>
        <end position="946"/>
    </location>
</feature>
<sequence length="948" mass="106542">MTSSSPQRLDRSEIRHNLDAFKLHWRRRLDSWTQAEQGAIEKKYAQSFWSDFLACFGISAARMDLFEQDAKRASTGNTGYIDLFWPSVVIGEAKKPGVDLQLAVDQARDYLQGGSVSATEQPRYILASDFETFRLLRLGDPEQRFDVTFPLGEVTDHVDELRFLAGYDDTMTREEEQDASIAASKVMANLFTAMAGDDVDEAVADAAPTNPEEEDEEVQRTSVFLTRLLFLLFGDDAGLWEQDLFYRFVHEHTTSENLGGQLDALFDVLNTPETKRRRVPESMAAFPYVNGSLFDRAGELRTTTFFSPAMREALLEACRFHWTDISPAIFGSLFQLVKSKEARRGDGEHYTSEKNILKTLGPLFLDELRAEADRLIANVSTTQAALRAFRDSLATHAFIDPACGSGNFLLVAYRELRRIETDIIVDLRRREGNTDMALNIAWEQKLSISQFYGIELNWWPAKIAETAMFLIDHQANRELADKVGQAPERLPITITAHIHHGNALAVDWAELVPEVSGQTYVFGNPPFLGDHTRTKEQLEDLQRVWGGIKTSRLDFVTGWHAQALRFFHGRDGSFAFVTTNSITQGDQTARLFGPIFDAGWRIKFAHRTFTWDSEAPGKAAVHCVIIGFDRGRNTRPHLWDYPHAKSGPVELVVEQAINAYLVDGPNVLVTKRSTPLSSSLPEVVKGSMATDGGYLTVQEKEFAKVTQDPVMRKYLRPYIGSEELINGKQRWCLWLTDLDPSDLAKSPALRERIEGVRTSRAASKAETTRDYPHHHLFRQIGLVSDCPIVGIPEVSSENRRYLPVGELEPGVIISNKVYGAVDPEGFLFAIASSSMFMVWMKTVGGRLESRISFSSTITWNNFALPALGDATRQRIIAAGQKVLAARELHPERSLAEHYNPLAMDPALVKAHEALDKEVDRAMGAPRKLTSERQRQELLFKNYSSLNGN</sequence>
<proteinExistence type="predicted"/>
<dbReference type="InterPro" id="IPR046820">
    <property type="entry name" value="MmeI_TRD"/>
</dbReference>
<dbReference type="Proteomes" id="UP000336646">
    <property type="component" value="Unassembled WGS sequence"/>
</dbReference>
<dbReference type="EC" id="2.1.1.72" evidence="1"/>
<evidence type="ECO:0000256" key="1">
    <source>
        <dbReference type="ARBA" id="ARBA00011900"/>
    </source>
</evidence>
<dbReference type="GO" id="GO:0009007">
    <property type="term" value="F:site-specific DNA-methyltransferase (adenine-specific) activity"/>
    <property type="evidence" value="ECO:0007669"/>
    <property type="project" value="UniProtKB-EC"/>
</dbReference>
<evidence type="ECO:0000259" key="8">
    <source>
        <dbReference type="Pfam" id="PF20467"/>
    </source>
</evidence>
<dbReference type="Pfam" id="PF20466">
    <property type="entry name" value="MmeI_TRD"/>
    <property type="match status" value="1"/>
</dbReference>
<evidence type="ECO:0000313" key="10">
    <source>
        <dbReference type="EMBL" id="TVS26150.1"/>
    </source>
</evidence>
<dbReference type="InterPro" id="IPR050953">
    <property type="entry name" value="N4_N6_ade-DNA_methylase"/>
</dbReference>
<dbReference type="Pfam" id="PF20473">
    <property type="entry name" value="MmeI_Mtase"/>
    <property type="match status" value="1"/>
</dbReference>
<dbReference type="GO" id="GO:0032259">
    <property type="term" value="P:methylation"/>
    <property type="evidence" value="ECO:0007669"/>
    <property type="project" value="UniProtKB-KW"/>
</dbReference>
<dbReference type="Gene3D" id="3.40.50.150">
    <property type="entry name" value="Vaccinia Virus protein VP39"/>
    <property type="match status" value="1"/>
</dbReference>
<dbReference type="InterPro" id="IPR046817">
    <property type="entry name" value="MmeI_N"/>
</dbReference>
<evidence type="ECO:0000259" key="6">
    <source>
        <dbReference type="Pfam" id="PF20465"/>
    </source>
</evidence>
<feature type="domain" description="MmeI-like DNA-methyltransferase" evidence="9">
    <location>
        <begin position="380"/>
        <end position="635"/>
    </location>
</feature>
<evidence type="ECO:0000259" key="7">
    <source>
        <dbReference type="Pfam" id="PF20466"/>
    </source>
</evidence>
<feature type="domain" description="MmeI-like N-terminal" evidence="5">
    <location>
        <begin position="31"/>
        <end position="194"/>
    </location>
</feature>
<dbReference type="Pfam" id="PF20465">
    <property type="entry name" value="MmeI_hel"/>
    <property type="match status" value="1"/>
</dbReference>
<feature type="domain" description="MmeI-like helicase spacer" evidence="6">
    <location>
        <begin position="221"/>
        <end position="294"/>
    </location>
</feature>
<dbReference type="Pfam" id="PF20464">
    <property type="entry name" value="MmeI_N"/>
    <property type="match status" value="1"/>
</dbReference>
<dbReference type="PANTHER" id="PTHR33841">
    <property type="entry name" value="DNA METHYLTRANSFERASE YEEA-RELATED"/>
    <property type="match status" value="1"/>
</dbReference>
<dbReference type="RefSeq" id="WP_144773821.1">
    <property type="nucleotide sequence ID" value="NZ_RXIR01000035.1"/>
</dbReference>
<dbReference type="InterPro" id="IPR046816">
    <property type="entry name" value="MmeI_Mtase"/>
</dbReference>
<dbReference type="OrthoDB" id="4280289at2"/>
<keyword evidence="3 10" id="KW-0808">Transferase</keyword>
<keyword evidence="2 10" id="KW-0489">Methyltransferase</keyword>
<dbReference type="InterPro" id="IPR046818">
    <property type="entry name" value="MmeI_C"/>
</dbReference>
<comment type="catalytic activity">
    <reaction evidence="4">
        <text>a 2'-deoxyadenosine in DNA + S-adenosyl-L-methionine = an N(6)-methyl-2'-deoxyadenosine in DNA + S-adenosyl-L-homocysteine + H(+)</text>
        <dbReference type="Rhea" id="RHEA:15197"/>
        <dbReference type="Rhea" id="RHEA-COMP:12418"/>
        <dbReference type="Rhea" id="RHEA-COMP:12419"/>
        <dbReference type="ChEBI" id="CHEBI:15378"/>
        <dbReference type="ChEBI" id="CHEBI:57856"/>
        <dbReference type="ChEBI" id="CHEBI:59789"/>
        <dbReference type="ChEBI" id="CHEBI:90615"/>
        <dbReference type="ChEBI" id="CHEBI:90616"/>
        <dbReference type="EC" id="2.1.1.72"/>
    </reaction>
</comment>
<dbReference type="PANTHER" id="PTHR33841:SF1">
    <property type="entry name" value="DNA METHYLTRANSFERASE A"/>
    <property type="match status" value="1"/>
</dbReference>
<evidence type="ECO:0000259" key="9">
    <source>
        <dbReference type="Pfam" id="PF20473"/>
    </source>
</evidence>
<accession>A0A6C1TUV0</accession>
<dbReference type="InterPro" id="IPR046819">
    <property type="entry name" value="MmeI_hel"/>
</dbReference>
<evidence type="ECO:0000256" key="3">
    <source>
        <dbReference type="ARBA" id="ARBA00022679"/>
    </source>
</evidence>
<evidence type="ECO:0000256" key="4">
    <source>
        <dbReference type="ARBA" id="ARBA00047942"/>
    </source>
</evidence>
<evidence type="ECO:0000259" key="5">
    <source>
        <dbReference type="Pfam" id="PF20464"/>
    </source>
</evidence>
<comment type="caution">
    <text evidence="10">The sequence shown here is derived from an EMBL/GenBank/DDBJ whole genome shotgun (WGS) entry which is preliminary data.</text>
</comment>
<dbReference type="Pfam" id="PF20467">
    <property type="entry name" value="MmeI_C"/>
    <property type="match status" value="1"/>
</dbReference>
<evidence type="ECO:0000256" key="2">
    <source>
        <dbReference type="ARBA" id="ARBA00022603"/>
    </source>
</evidence>
<dbReference type="InterPro" id="IPR029063">
    <property type="entry name" value="SAM-dependent_MTases_sf"/>
</dbReference>
<protein>
    <recommendedName>
        <fullName evidence="1">site-specific DNA-methyltransferase (adenine-specific)</fullName>
        <ecNumber evidence="1">2.1.1.72</ecNumber>
    </recommendedName>
</protein>